<dbReference type="InterPro" id="IPR012910">
    <property type="entry name" value="Plug_dom"/>
</dbReference>
<organism evidence="4 5">
    <name type="scientific">Bacteroides fragilis CL07T12C05</name>
    <dbReference type="NCBI Taxonomy" id="997883"/>
    <lineage>
        <taxon>Bacteria</taxon>
        <taxon>Pseudomonadati</taxon>
        <taxon>Bacteroidota</taxon>
        <taxon>Bacteroidia</taxon>
        <taxon>Bacteroidales</taxon>
        <taxon>Bacteroidaceae</taxon>
        <taxon>Bacteroides</taxon>
    </lineage>
</organism>
<dbReference type="HOGENOM" id="CLU_004317_1_1_10"/>
<dbReference type="EMBL" id="AGXN01000023">
    <property type="protein sequence ID" value="EIY90162.1"/>
    <property type="molecule type" value="Genomic_DNA"/>
</dbReference>
<comment type="subcellular location">
    <subcellularLocation>
        <location evidence="1">Cell outer membrane</location>
        <topology evidence="1">Multi-pass membrane protein</topology>
    </subcellularLocation>
</comment>
<dbReference type="PROSITE" id="PS52016">
    <property type="entry name" value="TONB_DEPENDENT_REC_3"/>
    <property type="match status" value="1"/>
</dbReference>
<evidence type="ECO:0000259" key="3">
    <source>
        <dbReference type="Pfam" id="PF07715"/>
    </source>
</evidence>
<keyword evidence="1" id="KW-0813">Transport</keyword>
<feature type="domain" description="TonB-dependent receptor plug" evidence="3">
    <location>
        <begin position="147"/>
        <end position="249"/>
    </location>
</feature>
<dbReference type="RefSeq" id="WP_005797388.1">
    <property type="nucleotide sequence ID" value="NZ_JH724218.1"/>
</dbReference>
<evidence type="ECO:0000313" key="4">
    <source>
        <dbReference type="EMBL" id="EIY90162.1"/>
    </source>
</evidence>
<sequence>MTKRTCQFPKHTCLREINFLKIAGISLLLFCTTSQIAVADSYEKNAVTATQQSKTEKITGKIVDESGEAIIGASVKVQGSTIGTITNMEGEFMIPNVPNKAVLEISYIGYKPLEVAVGKSKDLRITMEEDTKTLDEVIVVGYGTTSKRKTTAAIASVNTEDIIKAPTANITQSLAGRAPGLLVTTSGGGLNNFSSVSIRGGGTPLYVIDDVISEERDFRNLNAEDIDQITILKDAASTAVYGARAANGIVMIVTKQGKAGKMSVNYNFNYNWSQPANMPNKLDAHDAAFYKNMSMTNDGLAPAYTDDELELFRNGSDPRRYPNTDWQKLCLKNFAPEMQHTLTVTGGSEKIKAYTSLGFYDQKSLYKFDVNSFKRYNFRTNIVADFKEIGLKVTSSIEAYKTDLRSPNAKSGDSYYHTWGHIQNKAPWEIAYNPNGQIFNTPDNPLMEISPDAGYTKNENLSAIANLALEWSVPYVPGLRLKALGNYRINNDKSKSWKKSPLAYDWDGNPNDPGKPSLSKSYSNWSSYTVQGFANYDRTFNQVHTISATAGIEAYKLFKDDASLSREEYLLDVDQIGAGPVSTAKNSSSEGEEARAGVVARLKYDYASKYVAEASLRYDGSDNFPRGKRWGTFYAGSLAWVISEESFWQTLKDRHIFDQFKVRASYGEIGSDAIGRYAYLQSYGLNDRGYLLNGSWYPGFSEGALVSKDITWYTTRDFNIGFDFGSLNNRLSGSVDYFRKSTKGYLTSPSAVAYTDPLGIALPQVKSNGEFIRQGAEFILQWKEKRGDFEYTLSGNFTYFDQYWNINPNEAETDTKNPYKRTTQAKGYWGIGYDCLGYYQNQEDIMNSPKRQSSVNLGAGDLKYNDFNGDGIIDGSDQHRIGKNSMPRGQYGFSADLNYKGWFMNMLWQGATPADLYMGGMIQGSQSGSGYPPVIYDFQTDVWTPNNTGARYPRLRSTASYNGSNNYGSSDFWLINTGYLRLKTLSIGYDFKHKLLKRVAWMNKCNVSLNGYNLLTFSKANKFDIDPEIGDGNLYTYPVSRVYSISVNVGF</sequence>
<evidence type="ECO:0000256" key="2">
    <source>
        <dbReference type="SAM" id="SignalP"/>
    </source>
</evidence>
<feature type="chain" id="PRO_5002392301" evidence="2">
    <location>
        <begin position="40"/>
        <end position="1051"/>
    </location>
</feature>
<dbReference type="NCBIfam" id="TIGR04056">
    <property type="entry name" value="OMP_RagA_SusC"/>
    <property type="match status" value="1"/>
</dbReference>
<dbReference type="InterPro" id="IPR039426">
    <property type="entry name" value="TonB-dep_rcpt-like"/>
</dbReference>
<proteinExistence type="inferred from homology"/>
<dbReference type="Pfam" id="PF13715">
    <property type="entry name" value="CarbopepD_reg_2"/>
    <property type="match status" value="1"/>
</dbReference>
<dbReference type="PATRIC" id="fig|997883.3.peg.4401"/>
<keyword evidence="1" id="KW-0998">Cell outer membrane</keyword>
<dbReference type="Pfam" id="PF07715">
    <property type="entry name" value="Plug"/>
    <property type="match status" value="1"/>
</dbReference>
<keyword evidence="1" id="KW-1134">Transmembrane beta strand</keyword>
<evidence type="ECO:0000313" key="5">
    <source>
        <dbReference type="Proteomes" id="UP000003879"/>
    </source>
</evidence>
<dbReference type="AlphaFoldDB" id="A0A0E2AWK8"/>
<reference evidence="4 5" key="1">
    <citation type="submission" date="2012-02" db="EMBL/GenBank/DDBJ databases">
        <title>The Genome Sequence of Bacteroides fragilis CL07T12C05.</title>
        <authorList>
            <consortium name="The Broad Institute Genome Sequencing Platform"/>
            <person name="Earl A."/>
            <person name="Ward D."/>
            <person name="Feldgarden M."/>
            <person name="Gevers D."/>
            <person name="Zitomersky N.L."/>
            <person name="Coyne M.J."/>
            <person name="Comstock L.E."/>
            <person name="Young S.K."/>
            <person name="Zeng Q."/>
            <person name="Gargeya S."/>
            <person name="Fitzgerald M."/>
            <person name="Haas B."/>
            <person name="Abouelleil A."/>
            <person name="Alvarado L."/>
            <person name="Arachchi H.M."/>
            <person name="Berlin A."/>
            <person name="Chapman S.B."/>
            <person name="Gearin G."/>
            <person name="Goldberg J."/>
            <person name="Griggs A."/>
            <person name="Gujja S."/>
            <person name="Hansen M."/>
            <person name="Heiman D."/>
            <person name="Howarth C."/>
            <person name="Larimer J."/>
            <person name="Lui A."/>
            <person name="MacDonald P.J.P."/>
            <person name="McCowen C."/>
            <person name="Montmayeur A."/>
            <person name="Murphy C."/>
            <person name="Neiman D."/>
            <person name="Pearson M."/>
            <person name="Priest M."/>
            <person name="Roberts A."/>
            <person name="Saif S."/>
            <person name="Shea T."/>
            <person name="Sisk P."/>
            <person name="Stolte C."/>
            <person name="Sykes S."/>
            <person name="Wortman J."/>
            <person name="Nusbaum C."/>
            <person name="Birren B."/>
        </authorList>
    </citation>
    <scope>NUCLEOTIDE SEQUENCE [LARGE SCALE GENOMIC DNA]</scope>
    <source>
        <strain evidence="4 5">CL07T12C05</strain>
    </source>
</reference>
<dbReference type="InterPro" id="IPR037066">
    <property type="entry name" value="Plug_dom_sf"/>
</dbReference>
<dbReference type="InterPro" id="IPR023997">
    <property type="entry name" value="TonB-dep_OMP_SusC/RagA_CS"/>
</dbReference>
<comment type="caution">
    <text evidence="4">The sequence shown here is derived from an EMBL/GenBank/DDBJ whole genome shotgun (WGS) entry which is preliminary data.</text>
</comment>
<dbReference type="FunFam" id="2.60.40.1120:FF:000003">
    <property type="entry name" value="Outer membrane protein Omp121"/>
    <property type="match status" value="1"/>
</dbReference>
<dbReference type="Gene3D" id="2.170.130.10">
    <property type="entry name" value="TonB-dependent receptor, plug domain"/>
    <property type="match status" value="1"/>
</dbReference>
<keyword evidence="1" id="KW-0472">Membrane</keyword>
<dbReference type="NCBIfam" id="TIGR04057">
    <property type="entry name" value="SusC_RagA_signa"/>
    <property type="match status" value="1"/>
</dbReference>
<dbReference type="GO" id="GO:0009279">
    <property type="term" value="C:cell outer membrane"/>
    <property type="evidence" value="ECO:0007669"/>
    <property type="project" value="UniProtKB-SubCell"/>
</dbReference>
<protein>
    <submittedName>
        <fullName evidence="4">SusC/RagA family TonB-linked outer membrane protein</fullName>
    </submittedName>
</protein>
<dbReference type="InterPro" id="IPR023996">
    <property type="entry name" value="TonB-dep_OMP_SusC/RagA"/>
</dbReference>
<feature type="signal peptide" evidence="2">
    <location>
        <begin position="1"/>
        <end position="39"/>
    </location>
</feature>
<comment type="similarity">
    <text evidence="1">Belongs to the TonB-dependent receptor family.</text>
</comment>
<dbReference type="SUPFAM" id="SSF56935">
    <property type="entry name" value="Porins"/>
    <property type="match status" value="1"/>
</dbReference>
<dbReference type="InterPro" id="IPR008969">
    <property type="entry name" value="CarboxyPept-like_regulatory"/>
</dbReference>
<evidence type="ECO:0000256" key="1">
    <source>
        <dbReference type="PROSITE-ProRule" id="PRU01360"/>
    </source>
</evidence>
<gene>
    <name evidence="4" type="ORF">HMPREF1056_04169</name>
</gene>
<dbReference type="SUPFAM" id="SSF49464">
    <property type="entry name" value="Carboxypeptidase regulatory domain-like"/>
    <property type="match status" value="1"/>
</dbReference>
<keyword evidence="2" id="KW-0732">Signal</keyword>
<keyword evidence="1" id="KW-0812">Transmembrane</keyword>
<dbReference type="Gene3D" id="2.60.40.1120">
    <property type="entry name" value="Carboxypeptidase-like, regulatory domain"/>
    <property type="match status" value="1"/>
</dbReference>
<dbReference type="Proteomes" id="UP000003879">
    <property type="component" value="Unassembled WGS sequence"/>
</dbReference>
<name>A0A0E2AWK8_BACFG</name>
<accession>A0A0E2AWK8</accession>